<dbReference type="InterPro" id="IPR052786">
    <property type="entry name" value="Spore_wall_assembly"/>
</dbReference>
<name>A0AA39QLZ9_9AGAR</name>
<feature type="transmembrane region" description="Helical" evidence="1">
    <location>
        <begin position="200"/>
        <end position="219"/>
    </location>
</feature>
<organism evidence="2 3">
    <name type="scientific">Armillaria luteobubalina</name>
    <dbReference type="NCBI Taxonomy" id="153913"/>
    <lineage>
        <taxon>Eukaryota</taxon>
        <taxon>Fungi</taxon>
        <taxon>Dikarya</taxon>
        <taxon>Basidiomycota</taxon>
        <taxon>Agaricomycotina</taxon>
        <taxon>Agaricomycetes</taxon>
        <taxon>Agaricomycetidae</taxon>
        <taxon>Agaricales</taxon>
        <taxon>Marasmiineae</taxon>
        <taxon>Physalacriaceae</taxon>
        <taxon>Armillaria</taxon>
    </lineage>
</organism>
<evidence type="ECO:0000313" key="3">
    <source>
        <dbReference type="Proteomes" id="UP001175228"/>
    </source>
</evidence>
<gene>
    <name evidence="2" type="ORF">EDD18DRAFT_1129310</name>
</gene>
<dbReference type="Proteomes" id="UP001175228">
    <property type="component" value="Unassembled WGS sequence"/>
</dbReference>
<evidence type="ECO:0000256" key="1">
    <source>
        <dbReference type="SAM" id="Phobius"/>
    </source>
</evidence>
<dbReference type="EMBL" id="JAUEPU010000002">
    <property type="protein sequence ID" value="KAK0505413.1"/>
    <property type="molecule type" value="Genomic_DNA"/>
</dbReference>
<dbReference type="PANTHER" id="PTHR34292">
    <property type="entry name" value="OUTER SPORE WALL PROTEIN LDS1"/>
    <property type="match status" value="1"/>
</dbReference>
<comment type="caution">
    <text evidence="2">The sequence shown here is derived from an EMBL/GenBank/DDBJ whole genome shotgun (WGS) entry which is preliminary data.</text>
</comment>
<sequence>MSAVVGGPEAQDALFSISDSEVKPSAIPAELERATLRLEFPPSYVIVGVYRLFTDKALYQPVWAKCRHGTQRGAIVGLIWSVLTFSIQRKFVGYFMANSPRVTGLSGDTLFGYQMPFSLYTYATGVLVASQVTFIIRFFLSRNMRIARDRAWEQTVASRGKGPDFWQPYVEEWTNPPVVKKTPFLQRWLSGPLGAMAVKLMLLPFDLVPLVGMFIAAWFKGLGTARILHRRYFEAKKMTPAQIAVFMEERKWDYRTFGFTAAILEGLPIIGIVFTVSNRVGAAMWAHDLEKRQHFYASKKRT</sequence>
<evidence type="ECO:0000313" key="2">
    <source>
        <dbReference type="EMBL" id="KAK0505413.1"/>
    </source>
</evidence>
<reference evidence="2" key="1">
    <citation type="submission" date="2023-06" db="EMBL/GenBank/DDBJ databases">
        <authorList>
            <consortium name="Lawrence Berkeley National Laboratory"/>
            <person name="Ahrendt S."/>
            <person name="Sahu N."/>
            <person name="Indic B."/>
            <person name="Wong-Bajracharya J."/>
            <person name="Merenyi Z."/>
            <person name="Ke H.-M."/>
            <person name="Monk M."/>
            <person name="Kocsube S."/>
            <person name="Drula E."/>
            <person name="Lipzen A."/>
            <person name="Balint B."/>
            <person name="Henrissat B."/>
            <person name="Andreopoulos B."/>
            <person name="Martin F.M."/>
            <person name="Harder C.B."/>
            <person name="Rigling D."/>
            <person name="Ford K.L."/>
            <person name="Foster G.D."/>
            <person name="Pangilinan J."/>
            <person name="Papanicolaou A."/>
            <person name="Barry K."/>
            <person name="LaButti K."/>
            <person name="Viragh M."/>
            <person name="Koriabine M."/>
            <person name="Yan M."/>
            <person name="Riley R."/>
            <person name="Champramary S."/>
            <person name="Plett K.L."/>
            <person name="Tsai I.J."/>
            <person name="Slot J."/>
            <person name="Sipos G."/>
            <person name="Plett J."/>
            <person name="Nagy L.G."/>
            <person name="Grigoriev I.V."/>
        </authorList>
    </citation>
    <scope>NUCLEOTIDE SEQUENCE</scope>
    <source>
        <strain evidence="2">HWK02</strain>
    </source>
</reference>
<keyword evidence="1" id="KW-1133">Transmembrane helix</keyword>
<keyword evidence="1" id="KW-0812">Transmembrane</keyword>
<keyword evidence="3" id="KW-1185">Reference proteome</keyword>
<proteinExistence type="predicted"/>
<dbReference type="PANTHER" id="PTHR34292:SF2">
    <property type="entry name" value="OUTER SPORE WALL PROTEIN LDS1"/>
    <property type="match status" value="1"/>
</dbReference>
<accession>A0AA39QLZ9</accession>
<protein>
    <submittedName>
        <fullName evidence="2">Uncharacterized protein</fullName>
    </submittedName>
</protein>
<feature type="transmembrane region" description="Helical" evidence="1">
    <location>
        <begin position="257"/>
        <end position="276"/>
    </location>
</feature>
<dbReference type="AlphaFoldDB" id="A0AA39QLZ9"/>
<feature type="transmembrane region" description="Helical" evidence="1">
    <location>
        <begin position="117"/>
        <end position="140"/>
    </location>
</feature>
<keyword evidence="1" id="KW-0472">Membrane</keyword>